<evidence type="ECO:0000259" key="12">
    <source>
        <dbReference type="PROSITE" id="PS50262"/>
    </source>
</evidence>
<dbReference type="GO" id="GO:0032870">
    <property type="term" value="P:cellular response to hormone stimulus"/>
    <property type="evidence" value="ECO:0000318"/>
    <property type="project" value="GO_Central"/>
</dbReference>
<dbReference type="GO" id="GO:0007186">
    <property type="term" value="P:G protein-coupled receptor signaling pathway"/>
    <property type="evidence" value="ECO:0000318"/>
    <property type="project" value="GO_Central"/>
</dbReference>
<organism evidence="13 14">
    <name type="scientific">Strongylocentrotus purpuratus</name>
    <name type="common">Purple sea urchin</name>
    <dbReference type="NCBI Taxonomy" id="7668"/>
    <lineage>
        <taxon>Eukaryota</taxon>
        <taxon>Metazoa</taxon>
        <taxon>Echinodermata</taxon>
        <taxon>Eleutherozoa</taxon>
        <taxon>Echinozoa</taxon>
        <taxon>Echinoidea</taxon>
        <taxon>Euechinoidea</taxon>
        <taxon>Echinacea</taxon>
        <taxon>Camarodonta</taxon>
        <taxon>Echinidea</taxon>
        <taxon>Strongylocentrotidae</taxon>
        <taxon>Strongylocentrotus</taxon>
    </lineage>
</organism>
<evidence type="ECO:0000256" key="4">
    <source>
        <dbReference type="ARBA" id="ARBA00022989"/>
    </source>
</evidence>
<keyword evidence="7 9" id="KW-0675">Receptor</keyword>
<feature type="domain" description="G-protein coupled receptors family 1 profile" evidence="12">
    <location>
        <begin position="29"/>
        <end position="310"/>
    </location>
</feature>
<feature type="region of interest" description="Disordered" evidence="10">
    <location>
        <begin position="338"/>
        <end position="418"/>
    </location>
</feature>
<keyword evidence="4 11" id="KW-1133">Transmembrane helix</keyword>
<dbReference type="EnsemblMetazoa" id="XM_003727451">
    <property type="protein sequence ID" value="XP_003727499"/>
    <property type="gene ID" value="LOC100892302"/>
</dbReference>
<keyword evidence="14" id="KW-1185">Reference proteome</keyword>
<dbReference type="GeneID" id="100892302"/>
<evidence type="ECO:0000256" key="7">
    <source>
        <dbReference type="ARBA" id="ARBA00023170"/>
    </source>
</evidence>
<feature type="transmembrane region" description="Helical" evidence="11">
    <location>
        <begin position="260"/>
        <end position="281"/>
    </location>
</feature>
<comment type="similarity">
    <text evidence="9">Belongs to the G-protein coupled receptor 1 family.</text>
</comment>
<reference evidence="13" key="2">
    <citation type="submission" date="2021-01" db="UniProtKB">
        <authorList>
            <consortium name="EnsemblMetazoa"/>
        </authorList>
    </citation>
    <scope>IDENTIFICATION</scope>
</reference>
<evidence type="ECO:0000256" key="2">
    <source>
        <dbReference type="ARBA" id="ARBA00022475"/>
    </source>
</evidence>
<feature type="transmembrane region" description="Helical" evidence="11">
    <location>
        <begin position="128"/>
        <end position="148"/>
    </location>
</feature>
<feature type="transmembrane region" description="Helical" evidence="11">
    <location>
        <begin position="57"/>
        <end position="79"/>
    </location>
</feature>
<evidence type="ECO:0000256" key="11">
    <source>
        <dbReference type="SAM" id="Phobius"/>
    </source>
</evidence>
<sequence length="465" mass="52765">MAAAEGYALPYVISISLILVVEMVAGFLSNMLVLLSYHVNKQFQQNASDLIITNMNLVDLVICVVSIPLTLIVIIRAWNNPFVCYIHEATISFASVASAMNVLVISLDRHDKITNPIKRRISVRNVKWIIGVTWVMSLIGFVTPFVGIRGDFMVTFKDGNTTRPALCYEWFQVTRSNNYYELYHVPIFFLASAVMMYAYYSIIRVTRVKTIHNALVRATTVPFHMRADQQGNNSKQIERENTPSSAHRDPEKRVSRTTTIILSTFIICWGPHTAISIVILVKGRTELYDLLEWWFAALAYTTILMHPILYVFMRRNFRRAFANSCLARLLCRNRVAPGFTPTPSNQRNGKALANKKQRQLGPRHTPQDPQKSLGTGLPPGEEGHKQDSQMAKDSKKTRRSVRLEAKKRRGDIDPPPSTLFITLSSALDRPTTTDNLRNTLNKQESMDDVKALYVAQESLNVQNME</sequence>
<dbReference type="AlphaFoldDB" id="A0A7M7GGI1"/>
<feature type="compositionally biased region" description="Basic residues" evidence="10">
    <location>
        <begin position="395"/>
        <end position="409"/>
    </location>
</feature>
<name>A0A7M7GGI1_STRPU</name>
<keyword evidence="5 9" id="KW-0297">G-protein coupled receptor</keyword>
<keyword evidence="6 11" id="KW-0472">Membrane</keyword>
<dbReference type="GO" id="GO:0004930">
    <property type="term" value="F:G protein-coupled receptor activity"/>
    <property type="evidence" value="ECO:0000318"/>
    <property type="project" value="GO_Central"/>
</dbReference>
<dbReference type="OrthoDB" id="6156007at2759"/>
<feature type="transmembrane region" description="Helical" evidence="11">
    <location>
        <begin position="182"/>
        <end position="200"/>
    </location>
</feature>
<feature type="compositionally biased region" description="Basic and acidic residues" evidence="10">
    <location>
        <begin position="236"/>
        <end position="252"/>
    </location>
</feature>
<dbReference type="PRINTS" id="PR00237">
    <property type="entry name" value="GPCRRHODOPSN"/>
</dbReference>
<keyword evidence="2" id="KW-1003">Cell membrane</keyword>
<feature type="transmembrane region" description="Helical" evidence="11">
    <location>
        <begin position="85"/>
        <end position="107"/>
    </location>
</feature>
<evidence type="ECO:0000256" key="6">
    <source>
        <dbReference type="ARBA" id="ARBA00023136"/>
    </source>
</evidence>
<dbReference type="InterPro" id="IPR017452">
    <property type="entry name" value="GPCR_Rhodpsn_7TM"/>
</dbReference>
<evidence type="ECO:0000256" key="9">
    <source>
        <dbReference type="RuleBase" id="RU000688"/>
    </source>
</evidence>
<dbReference type="PANTHER" id="PTHR22752">
    <property type="entry name" value="G PROTEIN-COUPLED RECEPTOR"/>
    <property type="match status" value="1"/>
</dbReference>
<dbReference type="GO" id="GO:0005886">
    <property type="term" value="C:plasma membrane"/>
    <property type="evidence" value="ECO:0000318"/>
    <property type="project" value="GO_Central"/>
</dbReference>
<feature type="compositionally biased region" description="Basic and acidic residues" evidence="10">
    <location>
        <begin position="381"/>
        <end position="394"/>
    </location>
</feature>
<dbReference type="SUPFAM" id="SSF81321">
    <property type="entry name" value="Family A G protein-coupled receptor-like"/>
    <property type="match status" value="1"/>
</dbReference>
<dbReference type="InterPro" id="IPR000276">
    <property type="entry name" value="GPCR_Rhodpsn"/>
</dbReference>
<dbReference type="KEGG" id="spu:100892302"/>
<comment type="subcellular location">
    <subcellularLocation>
        <location evidence="1">Cell membrane</location>
        <topology evidence="1">Multi-pass membrane protein</topology>
    </subcellularLocation>
</comment>
<dbReference type="CDD" id="cd00637">
    <property type="entry name" value="7tm_classA_rhodopsin-like"/>
    <property type="match status" value="1"/>
</dbReference>
<feature type="region of interest" description="Disordered" evidence="10">
    <location>
        <begin position="230"/>
        <end position="252"/>
    </location>
</feature>
<dbReference type="Proteomes" id="UP000007110">
    <property type="component" value="Unassembled WGS sequence"/>
</dbReference>
<evidence type="ECO:0000256" key="3">
    <source>
        <dbReference type="ARBA" id="ARBA00022692"/>
    </source>
</evidence>
<feature type="transmembrane region" description="Helical" evidence="11">
    <location>
        <begin position="293"/>
        <end position="313"/>
    </location>
</feature>
<evidence type="ECO:0000256" key="8">
    <source>
        <dbReference type="ARBA" id="ARBA00023224"/>
    </source>
</evidence>
<protein>
    <recommendedName>
        <fullName evidence="12">G-protein coupled receptors family 1 profile domain-containing protein</fullName>
    </recommendedName>
</protein>
<proteinExistence type="inferred from homology"/>
<dbReference type="OMA" id="MKKGQRF"/>
<evidence type="ECO:0000313" key="14">
    <source>
        <dbReference type="Proteomes" id="UP000007110"/>
    </source>
</evidence>
<dbReference type="CTD" id="2845"/>
<dbReference type="Pfam" id="PF00001">
    <property type="entry name" value="7tm_1"/>
    <property type="match status" value="1"/>
</dbReference>
<dbReference type="PROSITE" id="PS50262">
    <property type="entry name" value="G_PROTEIN_RECEP_F1_2"/>
    <property type="match status" value="1"/>
</dbReference>
<dbReference type="Gene3D" id="1.20.1070.10">
    <property type="entry name" value="Rhodopsin 7-helix transmembrane proteins"/>
    <property type="match status" value="1"/>
</dbReference>
<dbReference type="PROSITE" id="PS00237">
    <property type="entry name" value="G_PROTEIN_RECEP_F1_1"/>
    <property type="match status" value="1"/>
</dbReference>
<dbReference type="RefSeq" id="XP_003727499.1">
    <property type="nucleotide sequence ID" value="XM_003727451.3"/>
</dbReference>
<evidence type="ECO:0000256" key="1">
    <source>
        <dbReference type="ARBA" id="ARBA00004651"/>
    </source>
</evidence>
<keyword evidence="3 9" id="KW-0812">Transmembrane</keyword>
<evidence type="ECO:0000256" key="5">
    <source>
        <dbReference type="ARBA" id="ARBA00023040"/>
    </source>
</evidence>
<evidence type="ECO:0000313" key="13">
    <source>
        <dbReference type="EnsemblMetazoa" id="XP_003727499"/>
    </source>
</evidence>
<accession>A0A7M7GGI1</accession>
<keyword evidence="8 9" id="KW-0807">Transducer</keyword>
<reference evidence="14" key="1">
    <citation type="submission" date="2015-02" db="EMBL/GenBank/DDBJ databases">
        <title>Genome sequencing for Strongylocentrotus purpuratus.</title>
        <authorList>
            <person name="Murali S."/>
            <person name="Liu Y."/>
            <person name="Vee V."/>
            <person name="English A."/>
            <person name="Wang M."/>
            <person name="Skinner E."/>
            <person name="Han Y."/>
            <person name="Muzny D.M."/>
            <person name="Worley K.C."/>
            <person name="Gibbs R.A."/>
        </authorList>
    </citation>
    <scope>NUCLEOTIDE SEQUENCE</scope>
</reference>
<feature type="transmembrane region" description="Helical" evidence="11">
    <location>
        <begin position="12"/>
        <end position="37"/>
    </location>
</feature>
<dbReference type="FunFam" id="1.20.1070.10:FF:000403">
    <property type="entry name" value="Predicted protein"/>
    <property type="match status" value="1"/>
</dbReference>
<dbReference type="FunCoup" id="A0A7M7GGI1">
    <property type="interactions" value="468"/>
</dbReference>
<evidence type="ECO:0000256" key="10">
    <source>
        <dbReference type="SAM" id="MobiDB-lite"/>
    </source>
</evidence>
<dbReference type="InParanoid" id="A0A7M7GGI1"/>